<protein>
    <submittedName>
        <fullName evidence="1">Uncharacterized protein</fullName>
    </submittedName>
</protein>
<proteinExistence type="predicted"/>
<dbReference type="RefSeq" id="WP_332378739.1">
    <property type="nucleotide sequence ID" value="NZ_JAVDCF010000002.1"/>
</dbReference>
<comment type="caution">
    <text evidence="1">The sequence shown here is derived from an EMBL/GenBank/DDBJ whole genome shotgun (WGS) entry which is preliminary data.</text>
</comment>
<evidence type="ECO:0000313" key="1">
    <source>
        <dbReference type="EMBL" id="EFM8154062.1"/>
    </source>
</evidence>
<reference evidence="1 2" key="1">
    <citation type="submission" date="2020-02" db="EMBL/GenBank/DDBJ databases">
        <authorList>
            <consortium name="PulseNet: The National Subtyping Network for Foodborne Disease Surveillance"/>
            <person name="Tarr C.L."/>
            <person name="Trees E."/>
            <person name="Katz L.S."/>
            <person name="Carleton-Romer H.A."/>
            <person name="Stroika S."/>
            <person name="Kucerova Z."/>
            <person name="Roache K.F."/>
            <person name="Sabol A.L."/>
            <person name="Besser J."/>
            <person name="Gerner-Smidt P."/>
        </authorList>
    </citation>
    <scope>NUCLEOTIDE SEQUENCE [LARGE SCALE GENOMIC DNA]</scope>
    <source>
        <strain evidence="1 2">PNUSAE002719</strain>
    </source>
</reference>
<organism evidence="1 2">
    <name type="scientific">Escherichia coli</name>
    <dbReference type="NCBI Taxonomy" id="562"/>
    <lineage>
        <taxon>Bacteria</taxon>
        <taxon>Pseudomonadati</taxon>
        <taxon>Pseudomonadota</taxon>
        <taxon>Gammaproteobacteria</taxon>
        <taxon>Enterobacterales</taxon>
        <taxon>Enterobacteriaceae</taxon>
        <taxon>Escherichia</taxon>
    </lineage>
</organism>
<name>A0A828PNT1_ECOLX</name>
<accession>A0A828PNT1</accession>
<dbReference type="EMBL" id="AATLZG010000009">
    <property type="protein sequence ID" value="EFM8154062.1"/>
    <property type="molecule type" value="Genomic_DNA"/>
</dbReference>
<dbReference type="Proteomes" id="UP000555763">
    <property type="component" value="Unassembled WGS sequence"/>
</dbReference>
<sequence>MNNCVEVLDNVHCEITESLSLLQVIIDSGDIGSPDALNMMNCLFRSLSCTADKAEKHLFRTENE</sequence>
<dbReference type="AlphaFoldDB" id="A0A828PNT1"/>
<evidence type="ECO:0000313" key="2">
    <source>
        <dbReference type="Proteomes" id="UP000555763"/>
    </source>
</evidence>
<gene>
    <name evidence="1" type="ORF">A5U30_001657</name>
</gene>